<dbReference type="EMBL" id="CP070969">
    <property type="protein sequence ID" value="QSF47519.1"/>
    <property type="molecule type" value="Genomic_DNA"/>
</dbReference>
<proteinExistence type="predicted"/>
<sequence>MDNILIPYSPIVMPRSKRYGNNYWGMIGPKVGDRDVTLYSDLEFDHWVTVETDPKVKTYCEQPLEITYVLNGKRHRTIFDMNLHKDGSELFVEVKYEKELHPSNRNYDRVMRQIEAQKEWCRLNGKLHEVRTEKAIRSGRYSIENRIKILASVINHKSPKFIEQVSKSLDYTKRTMKDICYELSETCSSYEVFLSCHWLYYKGIITADIDSKIWNYEMEVWKLEQMSIV</sequence>
<name>A0ABX7LKH4_9BACL</name>
<organism evidence="2 3">
    <name type="scientific">Paenibacillus tianjinensis</name>
    <dbReference type="NCBI Taxonomy" id="2810347"/>
    <lineage>
        <taxon>Bacteria</taxon>
        <taxon>Bacillati</taxon>
        <taxon>Bacillota</taxon>
        <taxon>Bacilli</taxon>
        <taxon>Bacillales</taxon>
        <taxon>Paenibacillaceae</taxon>
        <taxon>Paenibacillus</taxon>
    </lineage>
</organism>
<dbReference type="RefSeq" id="WP_054940725.1">
    <property type="nucleotide sequence ID" value="NZ_CP070969.1"/>
</dbReference>
<evidence type="ECO:0000259" key="1">
    <source>
        <dbReference type="Pfam" id="PF08722"/>
    </source>
</evidence>
<dbReference type="InterPro" id="IPR014833">
    <property type="entry name" value="TnsA_N"/>
</dbReference>
<dbReference type="Pfam" id="PF08722">
    <property type="entry name" value="Tn7_TnsA-like_N"/>
    <property type="match status" value="1"/>
</dbReference>
<protein>
    <submittedName>
        <fullName evidence="2">Tn7 transposase TnsA N-terminal domain-containing protein</fullName>
    </submittedName>
</protein>
<evidence type="ECO:0000313" key="3">
    <source>
        <dbReference type="Proteomes" id="UP000663452"/>
    </source>
</evidence>
<reference evidence="2 3" key="1">
    <citation type="submission" date="2021-02" db="EMBL/GenBank/DDBJ databases">
        <title>Paenibacillus tianjinensis sp. nov.</title>
        <authorList>
            <person name="Liu H."/>
        </authorList>
    </citation>
    <scope>NUCLEOTIDE SEQUENCE [LARGE SCALE GENOMIC DNA]</scope>
    <source>
        <strain evidence="2 3">TB2019</strain>
    </source>
</reference>
<keyword evidence="3" id="KW-1185">Reference proteome</keyword>
<gene>
    <name evidence="2" type="ORF">JRJ22_13695</name>
</gene>
<accession>A0ABX7LKH4</accession>
<evidence type="ECO:0000313" key="2">
    <source>
        <dbReference type="EMBL" id="QSF47519.1"/>
    </source>
</evidence>
<feature type="domain" description="TnsA endonuclease N-terminal" evidence="1">
    <location>
        <begin position="53"/>
        <end position="133"/>
    </location>
</feature>
<dbReference type="Proteomes" id="UP000663452">
    <property type="component" value="Chromosome"/>
</dbReference>